<reference evidence="5" key="3">
    <citation type="submission" date="2016-06" db="UniProtKB">
        <authorList>
            <consortium name="WormBaseParasite"/>
        </authorList>
    </citation>
    <scope>IDENTIFICATION</scope>
</reference>
<dbReference type="WBParaSite" id="GPLIN_000714200">
    <property type="protein sequence ID" value="GPLIN_000714200"/>
    <property type="gene ID" value="GPLIN_000714200"/>
</dbReference>
<dbReference type="InterPro" id="IPR008160">
    <property type="entry name" value="Collagen"/>
</dbReference>
<evidence type="ECO:0000313" key="4">
    <source>
        <dbReference type="Proteomes" id="UP000050741"/>
    </source>
</evidence>
<proteinExistence type="predicted"/>
<dbReference type="PANTHER" id="PTHR24637">
    <property type="entry name" value="COLLAGEN"/>
    <property type="match status" value="1"/>
</dbReference>
<keyword evidence="3" id="KW-0472">Membrane</keyword>
<evidence type="ECO:0000256" key="3">
    <source>
        <dbReference type="SAM" id="Phobius"/>
    </source>
</evidence>
<protein>
    <submittedName>
        <fullName evidence="5">Col_cuticle_N domain-containing protein</fullName>
    </submittedName>
</protein>
<keyword evidence="1" id="KW-0677">Repeat</keyword>
<reference evidence="4" key="1">
    <citation type="submission" date="2013-12" db="EMBL/GenBank/DDBJ databases">
        <authorList>
            <person name="Aslett M."/>
        </authorList>
    </citation>
    <scope>NUCLEOTIDE SEQUENCE [LARGE SCALE GENOMIC DNA]</scope>
    <source>
        <strain evidence="4">Lindley</strain>
    </source>
</reference>
<feature type="region of interest" description="Disordered" evidence="2">
    <location>
        <begin position="93"/>
        <end position="219"/>
    </location>
</feature>
<keyword evidence="3" id="KW-0812">Transmembrane</keyword>
<evidence type="ECO:0000313" key="5">
    <source>
        <dbReference type="WBParaSite" id="GPLIN_000714200"/>
    </source>
</evidence>
<sequence length="277" mass="28692">MMEKLPRKCLRAAAIFAGTSLCTLLIGILLMVNDMANLQHELSQKSQLYVQMSNNMWSLVMEQNKIIRTEKANIRQRRQYGFSAGGDVFAFSPACQQGPKGSQGYPGEPGQDGEPGRPGSLGISSVVVGGDAFGAGSTCRPCPTGPPGPPGYKGKRGIRGEKGPQGVEGEEGPEGEIGLSGETGEAGERGPPGADGVGYAKGAPGSRGESGPAGETGAPAEYCPCPERSNGQPPIKIAHSTGEHPAAAEPFATVIGGQRQNAYSKLAHAAALRRTRH</sequence>
<dbReference type="Proteomes" id="UP000050741">
    <property type="component" value="Unassembled WGS sequence"/>
</dbReference>
<name>A0A183C2P8_GLOPA</name>
<reference evidence="4" key="2">
    <citation type="submission" date="2014-05" db="EMBL/GenBank/DDBJ databases">
        <title>The genome and life-stage specific transcriptomes of Globodera pallida elucidate key aspects of plant parasitism by a cyst nematode.</title>
        <authorList>
            <person name="Cotton J.A."/>
            <person name="Lilley C.J."/>
            <person name="Jones L.M."/>
            <person name="Kikuchi T."/>
            <person name="Reid A.J."/>
            <person name="Thorpe P."/>
            <person name="Tsai I.J."/>
            <person name="Beasley H."/>
            <person name="Blok V."/>
            <person name="Cock P.J.A."/>
            <person name="Van den Akker S.E."/>
            <person name="Holroyd N."/>
            <person name="Hunt M."/>
            <person name="Mantelin S."/>
            <person name="Naghra H."/>
            <person name="Pain A."/>
            <person name="Palomares-Rius J.E."/>
            <person name="Zarowiecki M."/>
            <person name="Berriman M."/>
            <person name="Jones J.T."/>
            <person name="Urwin P.E."/>
        </authorList>
    </citation>
    <scope>NUCLEOTIDE SEQUENCE [LARGE SCALE GENOMIC DNA]</scope>
    <source>
        <strain evidence="4">Lindley</strain>
    </source>
</reference>
<evidence type="ECO:0000256" key="1">
    <source>
        <dbReference type="ARBA" id="ARBA00022737"/>
    </source>
</evidence>
<keyword evidence="3" id="KW-1133">Transmembrane helix</keyword>
<dbReference type="Pfam" id="PF01391">
    <property type="entry name" value="Collagen"/>
    <property type="match status" value="1"/>
</dbReference>
<dbReference type="AlphaFoldDB" id="A0A183C2P8"/>
<evidence type="ECO:0000256" key="2">
    <source>
        <dbReference type="SAM" id="MobiDB-lite"/>
    </source>
</evidence>
<organism evidence="4 5">
    <name type="scientific">Globodera pallida</name>
    <name type="common">Potato cyst nematode worm</name>
    <name type="synonym">Heterodera pallida</name>
    <dbReference type="NCBI Taxonomy" id="36090"/>
    <lineage>
        <taxon>Eukaryota</taxon>
        <taxon>Metazoa</taxon>
        <taxon>Ecdysozoa</taxon>
        <taxon>Nematoda</taxon>
        <taxon>Chromadorea</taxon>
        <taxon>Rhabditida</taxon>
        <taxon>Tylenchina</taxon>
        <taxon>Tylenchomorpha</taxon>
        <taxon>Tylenchoidea</taxon>
        <taxon>Heteroderidae</taxon>
        <taxon>Heteroderinae</taxon>
        <taxon>Globodera</taxon>
    </lineage>
</organism>
<feature type="transmembrane region" description="Helical" evidence="3">
    <location>
        <begin position="12"/>
        <end position="32"/>
    </location>
</feature>
<feature type="compositionally biased region" description="Low complexity" evidence="2">
    <location>
        <begin position="120"/>
        <end position="142"/>
    </location>
</feature>
<accession>A0A183C2P8</accession>
<keyword evidence="4" id="KW-1185">Reference proteome</keyword>